<dbReference type="AlphaFoldDB" id="A0A0M3JI64"/>
<reference evidence="3" key="1">
    <citation type="submission" date="2017-02" db="UniProtKB">
        <authorList>
            <consortium name="WormBaseParasite"/>
        </authorList>
    </citation>
    <scope>IDENTIFICATION</scope>
</reference>
<evidence type="ECO:0000313" key="1">
    <source>
        <dbReference type="EMBL" id="VDK28512.1"/>
    </source>
</evidence>
<keyword evidence="2" id="KW-1185">Reference proteome</keyword>
<sequence>MQPASKFARQCEDRLPGEICHALNKTSSIHAQIQMQHQEVCVPGFCAKYSAKVSCAILKKLIQVGEANKAQPQASA</sequence>
<dbReference type="WBParaSite" id="ASIM_0000732901-mRNA-1">
    <property type="protein sequence ID" value="ASIM_0000732901-mRNA-1"/>
    <property type="gene ID" value="ASIM_0000732901"/>
</dbReference>
<organism evidence="3">
    <name type="scientific">Anisakis simplex</name>
    <name type="common">Herring worm</name>
    <dbReference type="NCBI Taxonomy" id="6269"/>
    <lineage>
        <taxon>Eukaryota</taxon>
        <taxon>Metazoa</taxon>
        <taxon>Ecdysozoa</taxon>
        <taxon>Nematoda</taxon>
        <taxon>Chromadorea</taxon>
        <taxon>Rhabditida</taxon>
        <taxon>Spirurina</taxon>
        <taxon>Ascaridomorpha</taxon>
        <taxon>Ascaridoidea</taxon>
        <taxon>Anisakidae</taxon>
        <taxon>Anisakis</taxon>
        <taxon>Anisakis simplex complex</taxon>
    </lineage>
</organism>
<proteinExistence type="predicted"/>
<accession>A0A0M3JI64</accession>
<evidence type="ECO:0000313" key="2">
    <source>
        <dbReference type="Proteomes" id="UP000267096"/>
    </source>
</evidence>
<name>A0A0M3JI64_ANISI</name>
<dbReference type="Proteomes" id="UP000267096">
    <property type="component" value="Unassembled WGS sequence"/>
</dbReference>
<evidence type="ECO:0000313" key="3">
    <source>
        <dbReference type="WBParaSite" id="ASIM_0000732901-mRNA-1"/>
    </source>
</evidence>
<reference evidence="1 2" key="2">
    <citation type="submission" date="2018-11" db="EMBL/GenBank/DDBJ databases">
        <authorList>
            <consortium name="Pathogen Informatics"/>
        </authorList>
    </citation>
    <scope>NUCLEOTIDE SEQUENCE [LARGE SCALE GENOMIC DNA]</scope>
</reference>
<dbReference type="EMBL" id="UYRR01016571">
    <property type="protein sequence ID" value="VDK28512.1"/>
    <property type="molecule type" value="Genomic_DNA"/>
</dbReference>
<gene>
    <name evidence="1" type="ORF">ASIM_LOCUS7097</name>
</gene>
<protein>
    <submittedName>
        <fullName evidence="1 3">Uncharacterized protein</fullName>
    </submittedName>
</protein>